<dbReference type="PANTHER" id="PTHR47784:SF5">
    <property type="entry name" value="STEROL UPTAKE CONTROL PROTEIN 2"/>
    <property type="match status" value="1"/>
</dbReference>
<gene>
    <name evidence="2" type="ORF">BBK36DRAFT_1164708</name>
</gene>
<protein>
    <submittedName>
        <fullName evidence="2">Uncharacterized protein</fullName>
    </submittedName>
</protein>
<sequence length="314" mass="35759">MSNDMMKRQKKAPCEAQETQTQAQLPRKKHARLFHNNCTRLDPDCGYGPPPTILAGEGDAAKASNWRKLELELIYRYITVTAPTLAAEKFAQDFMGPLLCRKALQLDAVLDRLCMFSALHKGCKPNFSEPQHMQHLSTYLNPTLQSYHKHGAHLDIDNMDYACKTSTTLRIYGYVRLQRLEPQPYTPPIEWRRMRNTSDIVFPEALALVWKIPNSLPGKLTLPRGIATLRTLGCYGWIWKHRFDNHPPPGMSRRFYLVSLIVDVQSEDYVETRGPRSLVILAHYFTLLTLQRDSWYVGDAGFREAGAIAAQGAA</sequence>
<dbReference type="Proteomes" id="UP000241546">
    <property type="component" value="Unassembled WGS sequence"/>
</dbReference>
<feature type="region of interest" description="Disordered" evidence="1">
    <location>
        <begin position="1"/>
        <end position="28"/>
    </location>
</feature>
<dbReference type="EMBL" id="KZ680207">
    <property type="protein sequence ID" value="PTB70148.1"/>
    <property type="molecule type" value="Genomic_DNA"/>
</dbReference>
<organism evidence="2 3">
    <name type="scientific">Trichoderma citrinoviride</name>
    <dbReference type="NCBI Taxonomy" id="58853"/>
    <lineage>
        <taxon>Eukaryota</taxon>
        <taxon>Fungi</taxon>
        <taxon>Dikarya</taxon>
        <taxon>Ascomycota</taxon>
        <taxon>Pezizomycotina</taxon>
        <taxon>Sordariomycetes</taxon>
        <taxon>Hypocreomycetidae</taxon>
        <taxon>Hypocreales</taxon>
        <taxon>Hypocreaceae</taxon>
        <taxon>Trichoderma</taxon>
    </lineage>
</organism>
<dbReference type="AlphaFoldDB" id="A0A2T4BLF4"/>
<dbReference type="GeneID" id="36602799"/>
<evidence type="ECO:0000256" key="1">
    <source>
        <dbReference type="SAM" id="MobiDB-lite"/>
    </source>
</evidence>
<dbReference type="RefSeq" id="XP_024753468.1">
    <property type="nucleotide sequence ID" value="XM_024894681.1"/>
</dbReference>
<dbReference type="GO" id="GO:0001228">
    <property type="term" value="F:DNA-binding transcription activator activity, RNA polymerase II-specific"/>
    <property type="evidence" value="ECO:0007669"/>
    <property type="project" value="TreeGrafter"/>
</dbReference>
<dbReference type="OrthoDB" id="3546279at2759"/>
<evidence type="ECO:0000313" key="2">
    <source>
        <dbReference type="EMBL" id="PTB70148.1"/>
    </source>
</evidence>
<dbReference type="PANTHER" id="PTHR47784">
    <property type="entry name" value="STEROL UPTAKE CONTROL PROTEIN 2"/>
    <property type="match status" value="1"/>
</dbReference>
<keyword evidence="3" id="KW-1185">Reference proteome</keyword>
<dbReference type="InterPro" id="IPR053157">
    <property type="entry name" value="Sterol_Uptake_Regulator"/>
</dbReference>
<evidence type="ECO:0000313" key="3">
    <source>
        <dbReference type="Proteomes" id="UP000241546"/>
    </source>
</evidence>
<accession>A0A2T4BLF4</accession>
<proteinExistence type="predicted"/>
<reference evidence="3" key="1">
    <citation type="submission" date="2016-07" db="EMBL/GenBank/DDBJ databases">
        <title>Multiple horizontal gene transfer events from other fungi enriched the ability of initially mycotrophic Trichoderma (Ascomycota) to feed on dead plant biomass.</title>
        <authorList>
            <consortium name="DOE Joint Genome Institute"/>
            <person name="Atanasova L."/>
            <person name="Chenthamara K."/>
            <person name="Zhang J."/>
            <person name="Grujic M."/>
            <person name="Henrissat B."/>
            <person name="Kuo A."/>
            <person name="Aerts A."/>
            <person name="Salamov A."/>
            <person name="Lipzen A."/>
            <person name="Labutti K."/>
            <person name="Barry K."/>
            <person name="Miao Y."/>
            <person name="Rahimi M.J."/>
            <person name="Shen Q."/>
            <person name="Grigoriev I.V."/>
            <person name="Kubicek C.P."/>
            <person name="Druzhinina I.S."/>
        </authorList>
    </citation>
    <scope>NUCLEOTIDE SEQUENCE [LARGE SCALE GENOMIC DNA]</scope>
    <source>
        <strain evidence="3">TUCIM 6016</strain>
    </source>
</reference>
<name>A0A2T4BLF4_9HYPO</name>